<sequence length="67" mass="7676">MVTGTVKWYDERRGYGFIEPDDGGECLRVRRSEAQGNLFEALRDDKRVAFEVEKGPEGNRAISVEIR</sequence>
<evidence type="ECO:0000313" key="7">
    <source>
        <dbReference type="Proteomes" id="UP001242288"/>
    </source>
</evidence>
<dbReference type="InterPro" id="IPR002059">
    <property type="entry name" value="CSP_DNA-bd"/>
</dbReference>
<evidence type="ECO:0000259" key="3">
    <source>
        <dbReference type="PROSITE" id="PS51857"/>
    </source>
</evidence>
<dbReference type="PROSITE" id="PS51857">
    <property type="entry name" value="CSD_2"/>
    <property type="match status" value="1"/>
</dbReference>
<gene>
    <name evidence="5" type="ORF">NIE36_34110</name>
    <name evidence="4" type="ORF">OSB80_34195</name>
</gene>
<accession>A0AAP5F094</accession>
<dbReference type="GO" id="GO:0003676">
    <property type="term" value="F:nucleic acid binding"/>
    <property type="evidence" value="ECO:0007669"/>
    <property type="project" value="InterPro"/>
</dbReference>
<comment type="subcellular location">
    <subcellularLocation>
        <location evidence="1">Cytoplasm</location>
    </subcellularLocation>
</comment>
<dbReference type="InterPro" id="IPR011129">
    <property type="entry name" value="CSD"/>
</dbReference>
<dbReference type="PANTHER" id="PTHR11544">
    <property type="entry name" value="COLD SHOCK DOMAIN CONTAINING PROTEINS"/>
    <property type="match status" value="1"/>
</dbReference>
<comment type="caution">
    <text evidence="5">The sequence shown here is derived from an EMBL/GenBank/DDBJ whole genome shotgun (WGS) entry which is preliminary data.</text>
</comment>
<evidence type="ECO:0000313" key="4">
    <source>
        <dbReference type="EMBL" id="MCX4150347.1"/>
    </source>
</evidence>
<dbReference type="InterPro" id="IPR012340">
    <property type="entry name" value="NA-bd_OB-fold"/>
</dbReference>
<reference evidence="5" key="1">
    <citation type="submission" date="2022-06" db="EMBL/GenBank/DDBJ databases">
        <title>PHB producers.</title>
        <authorList>
            <person name="Besaury L."/>
        </authorList>
    </citation>
    <scope>NUCLEOTIDE SEQUENCE</scope>
    <source>
        <strain evidence="5 6">SEWS6</strain>
    </source>
</reference>
<name>A0AAP5F094_9BURK</name>
<evidence type="ECO:0000313" key="5">
    <source>
        <dbReference type="EMBL" id="MDQ6412162.1"/>
    </source>
</evidence>
<dbReference type="Pfam" id="PF00313">
    <property type="entry name" value="CSD"/>
    <property type="match status" value="1"/>
</dbReference>
<dbReference type="SUPFAM" id="SSF50249">
    <property type="entry name" value="Nucleic acid-binding proteins"/>
    <property type="match status" value="1"/>
</dbReference>
<proteinExistence type="predicted"/>
<dbReference type="EMBL" id="JAPKHW010000039">
    <property type="protein sequence ID" value="MCX4150347.1"/>
    <property type="molecule type" value="Genomic_DNA"/>
</dbReference>
<dbReference type="EMBL" id="JAMXWF010000039">
    <property type="protein sequence ID" value="MDQ6412162.1"/>
    <property type="molecule type" value="Genomic_DNA"/>
</dbReference>
<dbReference type="AlphaFoldDB" id="A0AAP5F094"/>
<evidence type="ECO:0000256" key="1">
    <source>
        <dbReference type="ARBA" id="ARBA00004496"/>
    </source>
</evidence>
<evidence type="ECO:0000313" key="6">
    <source>
        <dbReference type="Proteomes" id="UP001209412"/>
    </source>
</evidence>
<dbReference type="Gene3D" id="2.40.50.140">
    <property type="entry name" value="Nucleic acid-binding proteins"/>
    <property type="match status" value="1"/>
</dbReference>
<dbReference type="Proteomes" id="UP001209412">
    <property type="component" value="Unassembled WGS sequence"/>
</dbReference>
<dbReference type="RefSeq" id="WP_266261053.1">
    <property type="nucleotide sequence ID" value="NZ_JAMXWF010000039.1"/>
</dbReference>
<keyword evidence="2" id="KW-0963">Cytoplasm</keyword>
<dbReference type="Proteomes" id="UP001242288">
    <property type="component" value="Unassembled WGS sequence"/>
</dbReference>
<dbReference type="GO" id="GO:0005829">
    <property type="term" value="C:cytosol"/>
    <property type="evidence" value="ECO:0007669"/>
    <property type="project" value="UniProtKB-ARBA"/>
</dbReference>
<dbReference type="CDD" id="cd04458">
    <property type="entry name" value="CSP_CDS"/>
    <property type="match status" value="1"/>
</dbReference>
<dbReference type="PRINTS" id="PR00050">
    <property type="entry name" value="COLDSHOCK"/>
</dbReference>
<protein>
    <submittedName>
        <fullName evidence="5">Cold shock domain-containing protein</fullName>
    </submittedName>
</protein>
<dbReference type="PIRSF" id="PIRSF002599">
    <property type="entry name" value="Cold_shock_A"/>
    <property type="match status" value="1"/>
</dbReference>
<dbReference type="InterPro" id="IPR050181">
    <property type="entry name" value="Cold_shock_domain"/>
</dbReference>
<organism evidence="5 7">
    <name type="scientific">Paraburkholderia madseniana</name>
    <dbReference type="NCBI Taxonomy" id="2599607"/>
    <lineage>
        <taxon>Bacteria</taxon>
        <taxon>Pseudomonadati</taxon>
        <taxon>Pseudomonadota</taxon>
        <taxon>Betaproteobacteria</taxon>
        <taxon>Burkholderiales</taxon>
        <taxon>Burkholderiaceae</taxon>
        <taxon>Paraburkholderia</taxon>
    </lineage>
</organism>
<dbReference type="SMART" id="SM00357">
    <property type="entry name" value="CSP"/>
    <property type="match status" value="1"/>
</dbReference>
<feature type="domain" description="CSD" evidence="3">
    <location>
        <begin position="1"/>
        <end position="66"/>
    </location>
</feature>
<evidence type="ECO:0000256" key="2">
    <source>
        <dbReference type="ARBA" id="ARBA00022490"/>
    </source>
</evidence>
<keyword evidence="6" id="KW-1185">Reference proteome</keyword>
<dbReference type="InterPro" id="IPR012156">
    <property type="entry name" value="Cold_shock_CspA"/>
</dbReference>